<accession>A0A180GDZ8</accession>
<gene>
    <name evidence="2" type="ORF">PTTG_11581</name>
</gene>
<reference evidence="2" key="2">
    <citation type="submission" date="2016-05" db="EMBL/GenBank/DDBJ databases">
        <title>Comparative analysis highlights variable genome content of wheat rusts and divergence of the mating loci.</title>
        <authorList>
            <person name="Cuomo C.A."/>
            <person name="Bakkeren G."/>
            <person name="Szabo L."/>
            <person name="Khalil H."/>
            <person name="Joly D."/>
            <person name="Goldberg J."/>
            <person name="Young S."/>
            <person name="Zeng Q."/>
            <person name="Fellers J."/>
        </authorList>
    </citation>
    <scope>NUCLEOTIDE SEQUENCE [LARGE SCALE GENOMIC DNA]</scope>
    <source>
        <strain evidence="2">1-1 BBBD Race 1</strain>
    </source>
</reference>
<protein>
    <submittedName>
        <fullName evidence="2 3">Uncharacterized protein</fullName>
    </submittedName>
</protein>
<keyword evidence="4" id="KW-1185">Reference proteome</keyword>
<evidence type="ECO:0000256" key="1">
    <source>
        <dbReference type="SAM" id="MobiDB-lite"/>
    </source>
</evidence>
<reference evidence="3" key="4">
    <citation type="submission" date="2025-05" db="UniProtKB">
        <authorList>
            <consortium name="EnsemblFungi"/>
        </authorList>
    </citation>
    <scope>IDENTIFICATION</scope>
    <source>
        <strain evidence="3">isolate 1-1 / race 1 (BBBD)</strain>
    </source>
</reference>
<name>A0A180GDZ8_PUCT1</name>
<feature type="compositionally biased region" description="Acidic residues" evidence="1">
    <location>
        <begin position="109"/>
        <end position="119"/>
    </location>
</feature>
<organism evidence="2">
    <name type="scientific">Puccinia triticina (isolate 1-1 / race 1 (BBBD))</name>
    <name type="common">Brown leaf rust fungus</name>
    <dbReference type="NCBI Taxonomy" id="630390"/>
    <lineage>
        <taxon>Eukaryota</taxon>
        <taxon>Fungi</taxon>
        <taxon>Dikarya</taxon>
        <taxon>Basidiomycota</taxon>
        <taxon>Pucciniomycotina</taxon>
        <taxon>Pucciniomycetes</taxon>
        <taxon>Pucciniales</taxon>
        <taxon>Pucciniaceae</taxon>
        <taxon>Puccinia</taxon>
    </lineage>
</organism>
<sequence length="174" mass="19217">MPKTKPALARKVLRLWDALHPLPADPPAAVRIVSVKLDLAGLSRVMACLLAIDPALYLRILRFEPIQLAVLEDKVRAVLDQEFEATFAQHLRQREDAGRAEGLSSAGSSDDDSGEDALDEAPAKRPAPKAPRPRRSPPALSKHVLHADTLARWLDLQAISYFLLDPAVPRKPRY</sequence>
<dbReference type="AlphaFoldDB" id="A0A180GDZ8"/>
<reference evidence="2" key="1">
    <citation type="submission" date="2009-11" db="EMBL/GenBank/DDBJ databases">
        <authorList>
            <consortium name="The Broad Institute Genome Sequencing Platform"/>
            <person name="Ward D."/>
            <person name="Feldgarden M."/>
            <person name="Earl A."/>
            <person name="Young S.K."/>
            <person name="Zeng Q."/>
            <person name="Koehrsen M."/>
            <person name="Alvarado L."/>
            <person name="Berlin A."/>
            <person name="Bochicchio J."/>
            <person name="Borenstein D."/>
            <person name="Chapman S.B."/>
            <person name="Chen Z."/>
            <person name="Engels R."/>
            <person name="Freedman E."/>
            <person name="Gellesch M."/>
            <person name="Goldberg J."/>
            <person name="Griggs A."/>
            <person name="Gujja S."/>
            <person name="Heilman E."/>
            <person name="Heiman D."/>
            <person name="Hepburn T."/>
            <person name="Howarth C."/>
            <person name="Jen D."/>
            <person name="Larson L."/>
            <person name="Lewis B."/>
            <person name="Mehta T."/>
            <person name="Park D."/>
            <person name="Pearson M."/>
            <person name="Roberts A."/>
            <person name="Saif S."/>
            <person name="Shea T."/>
            <person name="Shenoy N."/>
            <person name="Sisk P."/>
            <person name="Stolte C."/>
            <person name="Sykes S."/>
            <person name="Thomson T."/>
            <person name="Walk T."/>
            <person name="White J."/>
            <person name="Yandava C."/>
            <person name="Izard J."/>
            <person name="Baranova O.V."/>
            <person name="Blanton J.M."/>
            <person name="Tanner A.C."/>
            <person name="Dewhirst F.E."/>
            <person name="Haas B."/>
            <person name="Nusbaum C."/>
            <person name="Birren B."/>
        </authorList>
    </citation>
    <scope>NUCLEOTIDE SEQUENCE [LARGE SCALE GENOMIC DNA]</scope>
    <source>
        <strain evidence="2">1-1 BBBD Race 1</strain>
    </source>
</reference>
<evidence type="ECO:0000313" key="3">
    <source>
        <dbReference type="EnsemblFungi" id="PTTG_11581-t43_1-p1"/>
    </source>
</evidence>
<dbReference type="Proteomes" id="UP000005240">
    <property type="component" value="Unassembled WGS sequence"/>
</dbReference>
<dbReference type="EMBL" id="ADAS02000090">
    <property type="protein sequence ID" value="OAV90956.1"/>
    <property type="molecule type" value="Genomic_DNA"/>
</dbReference>
<dbReference type="VEuPathDB" id="FungiDB:PTTG_11581"/>
<evidence type="ECO:0000313" key="2">
    <source>
        <dbReference type="EMBL" id="OAV90956.1"/>
    </source>
</evidence>
<evidence type="ECO:0000313" key="4">
    <source>
        <dbReference type="Proteomes" id="UP000005240"/>
    </source>
</evidence>
<feature type="region of interest" description="Disordered" evidence="1">
    <location>
        <begin position="94"/>
        <end position="141"/>
    </location>
</feature>
<proteinExistence type="predicted"/>
<reference evidence="3 4" key="3">
    <citation type="journal article" date="2017" name="G3 (Bethesda)">
        <title>Comparative analysis highlights variable genome content of wheat rusts and divergence of the mating loci.</title>
        <authorList>
            <person name="Cuomo C.A."/>
            <person name="Bakkeren G."/>
            <person name="Khalil H.B."/>
            <person name="Panwar V."/>
            <person name="Joly D."/>
            <person name="Linning R."/>
            <person name="Sakthikumar S."/>
            <person name="Song X."/>
            <person name="Adiconis X."/>
            <person name="Fan L."/>
            <person name="Goldberg J.M."/>
            <person name="Levin J.Z."/>
            <person name="Young S."/>
            <person name="Zeng Q."/>
            <person name="Anikster Y."/>
            <person name="Bruce M."/>
            <person name="Wang M."/>
            <person name="Yin C."/>
            <person name="McCallum B."/>
            <person name="Szabo L.J."/>
            <person name="Hulbert S."/>
            <person name="Chen X."/>
            <person name="Fellers J.P."/>
        </authorList>
    </citation>
    <scope>NUCLEOTIDE SEQUENCE</scope>
    <source>
        <strain evidence="4">Isolate 1-1 / race 1 (BBBD)</strain>
        <strain evidence="3">isolate 1-1 / race 1 (BBBD)</strain>
    </source>
</reference>
<dbReference type="EnsemblFungi" id="PTTG_11581-t43_1">
    <property type="protein sequence ID" value="PTTG_11581-t43_1-p1"/>
    <property type="gene ID" value="PTTG_11581"/>
</dbReference>
<dbReference type="OrthoDB" id="2504869at2759"/>